<evidence type="ECO:0000313" key="4">
    <source>
        <dbReference type="WBParaSite" id="EVEC_0000044901-mRNA-1"/>
    </source>
</evidence>
<dbReference type="AlphaFoldDB" id="A0A0N4UT86"/>
<keyword evidence="1" id="KW-0812">Transmembrane</keyword>
<organism evidence="4">
    <name type="scientific">Enterobius vermicularis</name>
    <name type="common">Human pinworm</name>
    <dbReference type="NCBI Taxonomy" id="51028"/>
    <lineage>
        <taxon>Eukaryota</taxon>
        <taxon>Metazoa</taxon>
        <taxon>Ecdysozoa</taxon>
        <taxon>Nematoda</taxon>
        <taxon>Chromadorea</taxon>
        <taxon>Rhabditida</taxon>
        <taxon>Spirurina</taxon>
        <taxon>Oxyuridomorpha</taxon>
        <taxon>Oxyuroidea</taxon>
        <taxon>Oxyuridae</taxon>
        <taxon>Enterobius</taxon>
    </lineage>
</organism>
<dbReference type="InterPro" id="IPR043502">
    <property type="entry name" value="DNA/RNA_pol_sf"/>
</dbReference>
<dbReference type="SUPFAM" id="SSF56672">
    <property type="entry name" value="DNA/RNA polymerases"/>
    <property type="match status" value="1"/>
</dbReference>
<name>A0A0N4UT86_ENTVE</name>
<dbReference type="PANTHER" id="PTHR47331">
    <property type="entry name" value="PHD-TYPE DOMAIN-CONTAINING PROTEIN"/>
    <property type="match status" value="1"/>
</dbReference>
<dbReference type="STRING" id="51028.A0A0N4UT86"/>
<dbReference type="WBParaSite" id="EVEC_0000044901-mRNA-1">
    <property type="protein sequence ID" value="EVEC_0000044901-mRNA-1"/>
    <property type="gene ID" value="EVEC_0000044901"/>
</dbReference>
<feature type="transmembrane region" description="Helical" evidence="1">
    <location>
        <begin position="87"/>
        <end position="109"/>
    </location>
</feature>
<proteinExistence type="predicted"/>
<gene>
    <name evidence="2" type="ORF">EVEC_LOCUS301</name>
</gene>
<keyword evidence="3" id="KW-1185">Reference proteome</keyword>
<dbReference type="Proteomes" id="UP000274131">
    <property type="component" value="Unassembled WGS sequence"/>
</dbReference>
<dbReference type="EMBL" id="UXUI01000286">
    <property type="protein sequence ID" value="VDD85158.1"/>
    <property type="molecule type" value="Genomic_DNA"/>
</dbReference>
<dbReference type="OrthoDB" id="5920525at2759"/>
<evidence type="ECO:0000256" key="1">
    <source>
        <dbReference type="SAM" id="Phobius"/>
    </source>
</evidence>
<keyword evidence="1" id="KW-0472">Membrane</keyword>
<reference evidence="2 3" key="2">
    <citation type="submission" date="2018-10" db="EMBL/GenBank/DDBJ databases">
        <authorList>
            <consortium name="Pathogen Informatics"/>
        </authorList>
    </citation>
    <scope>NUCLEOTIDE SEQUENCE [LARGE SCALE GENOMIC DNA]</scope>
</reference>
<protein>
    <submittedName>
        <fullName evidence="4">Reverse transcriptase</fullName>
    </submittedName>
</protein>
<keyword evidence="1" id="KW-1133">Transmembrane helix</keyword>
<evidence type="ECO:0000313" key="2">
    <source>
        <dbReference type="EMBL" id="VDD85158.1"/>
    </source>
</evidence>
<reference evidence="4" key="1">
    <citation type="submission" date="2017-02" db="UniProtKB">
        <authorList>
            <consortium name="WormBaseParasite"/>
        </authorList>
    </citation>
    <scope>IDENTIFICATION</scope>
</reference>
<sequence length="139" mass="16027">MIYNASAKSNNEALSLNESLYRGLVMSSELCGILLRLRSYPYGVIADIKKAFLQTELHEKGRDMTRFLWLEELFLGLKPTNLEIYQFGRIAFGFIPSPFLLTVTVAYYLRRTTEEASSEGNENRVEMLKQIQQQIHVDN</sequence>
<evidence type="ECO:0000313" key="3">
    <source>
        <dbReference type="Proteomes" id="UP000274131"/>
    </source>
</evidence>
<accession>A0A0N4UT86</accession>